<proteinExistence type="predicted"/>
<dbReference type="InterPro" id="IPR010982">
    <property type="entry name" value="Lambda_DNA-bd_dom_sf"/>
</dbReference>
<dbReference type="InterPro" id="IPR011990">
    <property type="entry name" value="TPR-like_helical_dom_sf"/>
</dbReference>
<organism evidence="2 3">
    <name type="scientific">Micromonospora antibiotica</name>
    <dbReference type="NCBI Taxonomy" id="2807623"/>
    <lineage>
        <taxon>Bacteria</taxon>
        <taxon>Bacillati</taxon>
        <taxon>Actinomycetota</taxon>
        <taxon>Actinomycetes</taxon>
        <taxon>Micromonosporales</taxon>
        <taxon>Micromonosporaceae</taxon>
        <taxon>Micromonospora</taxon>
    </lineage>
</organism>
<dbReference type="SUPFAM" id="SSF48452">
    <property type="entry name" value="TPR-like"/>
    <property type="match status" value="1"/>
</dbReference>
<comment type="caution">
    <text evidence="2">The sequence shown here is derived from an EMBL/GenBank/DDBJ whole genome shotgun (WGS) entry which is preliminary data.</text>
</comment>
<dbReference type="Proteomes" id="UP000671399">
    <property type="component" value="Unassembled WGS sequence"/>
</dbReference>
<dbReference type="RefSeq" id="WP_208570374.1">
    <property type="nucleotide sequence ID" value="NZ_JAGFWR010000030.1"/>
</dbReference>
<evidence type="ECO:0000313" key="2">
    <source>
        <dbReference type="EMBL" id="MBO4164859.1"/>
    </source>
</evidence>
<keyword evidence="3" id="KW-1185">Reference proteome</keyword>
<reference evidence="2 3" key="1">
    <citation type="submission" date="2021-03" db="EMBL/GenBank/DDBJ databases">
        <authorList>
            <person name="Lee D.-H."/>
        </authorList>
    </citation>
    <scope>NUCLEOTIDE SEQUENCE [LARGE SCALE GENOMIC DNA]</scope>
    <source>
        <strain evidence="2 3">MMS20-R2-23</strain>
    </source>
</reference>
<dbReference type="EMBL" id="JAGFWR010000030">
    <property type="protein sequence ID" value="MBO4164859.1"/>
    <property type="molecule type" value="Genomic_DNA"/>
</dbReference>
<name>A0ABS3VH22_9ACTN</name>
<feature type="domain" description="HTH cro/C1-type" evidence="1">
    <location>
        <begin position="17"/>
        <end position="72"/>
    </location>
</feature>
<protein>
    <submittedName>
        <fullName evidence="2">Helix-turn-helix transcriptional regulator</fullName>
    </submittedName>
</protein>
<evidence type="ECO:0000313" key="3">
    <source>
        <dbReference type="Proteomes" id="UP000671399"/>
    </source>
</evidence>
<dbReference type="SUPFAM" id="SSF47413">
    <property type="entry name" value="lambda repressor-like DNA-binding domains"/>
    <property type="match status" value="1"/>
</dbReference>
<accession>A0ABS3VH22</accession>
<dbReference type="Gene3D" id="1.25.40.10">
    <property type="entry name" value="Tetratricopeptide repeat domain"/>
    <property type="match status" value="1"/>
</dbReference>
<evidence type="ECO:0000259" key="1">
    <source>
        <dbReference type="PROSITE" id="PS50943"/>
    </source>
</evidence>
<dbReference type="Pfam" id="PF13560">
    <property type="entry name" value="HTH_31"/>
    <property type="match status" value="1"/>
</dbReference>
<dbReference type="InterPro" id="IPR001387">
    <property type="entry name" value="Cro/C1-type_HTH"/>
</dbReference>
<gene>
    <name evidence="2" type="ORF">JQN83_29220</name>
</gene>
<dbReference type="CDD" id="cd00093">
    <property type="entry name" value="HTH_XRE"/>
    <property type="match status" value="1"/>
</dbReference>
<dbReference type="PROSITE" id="PS50943">
    <property type="entry name" value="HTH_CROC1"/>
    <property type="match status" value="1"/>
</dbReference>
<dbReference type="Gene3D" id="1.10.260.40">
    <property type="entry name" value="lambda repressor-like DNA-binding domains"/>
    <property type="match status" value="1"/>
</dbReference>
<dbReference type="SMART" id="SM00530">
    <property type="entry name" value="HTH_XRE"/>
    <property type="match status" value="1"/>
</dbReference>
<sequence>MSLVQRERAELPIGRQVARWRVRRRMTQQVFADRLGKSKSWVDKVERGVRALDRYSVIQEIAEVLHLDPAVLLGPRQPPPSTAAGLDGVDALRDALARYHRPVIRAVPGDQVERHLAHAWLTYQHAHYAQLLRSLPALLDAAHGAPTLLVPAYRITASVLVKLGEADLAWLAADRAVTAAATDPTRTGTATIAVAQALRALSRDRLALTACVRAAETTTDDAVRGTLLVQGGLAAASGGDRRNADDLLNHAADLADRRTTDDPHHTAFGPTAVLLALALAALTLGDTEEAIYRHERAARRADWPALPAEHRAAHLVDVARAYLQTGNVAAAGQALLDADRIAPAEVRYRPYARTVIAEITRSGPAAAGVTRLAAIVGLTR</sequence>